<organism evidence="1 2">
    <name type="scientific">Haemaphysalis longicornis</name>
    <name type="common">Bush tick</name>
    <dbReference type="NCBI Taxonomy" id="44386"/>
    <lineage>
        <taxon>Eukaryota</taxon>
        <taxon>Metazoa</taxon>
        <taxon>Ecdysozoa</taxon>
        <taxon>Arthropoda</taxon>
        <taxon>Chelicerata</taxon>
        <taxon>Arachnida</taxon>
        <taxon>Acari</taxon>
        <taxon>Parasitiformes</taxon>
        <taxon>Ixodida</taxon>
        <taxon>Ixodoidea</taxon>
        <taxon>Ixodidae</taxon>
        <taxon>Haemaphysalinae</taxon>
        <taxon>Haemaphysalis</taxon>
    </lineage>
</organism>
<dbReference type="GO" id="GO:0016020">
    <property type="term" value="C:membrane"/>
    <property type="evidence" value="ECO:0007669"/>
    <property type="project" value="InterPro"/>
</dbReference>
<keyword evidence="2" id="KW-1185">Reference proteome</keyword>
<protein>
    <recommendedName>
        <fullName evidence="3">Neurotransmitter-gated ion-channel ligand-binding domain-containing protein</fullName>
    </recommendedName>
</protein>
<dbReference type="VEuPathDB" id="VectorBase:HLOH_061261"/>
<dbReference type="InterPro" id="IPR036734">
    <property type="entry name" value="Neur_chan_lig-bd_sf"/>
</dbReference>
<sequence>MPPHLQIFSPFFDRRKERNWKKEVRESEAAKRDEADSEQGPHERRLLADLLANYNTLERPMLNESEPLILSFGLTLQHIIGVLRLRLPNREDYHHIW</sequence>
<dbReference type="SUPFAM" id="SSF63712">
    <property type="entry name" value="Nicotinic receptor ligand binding domain-like"/>
    <property type="match status" value="1"/>
</dbReference>
<dbReference type="GO" id="GO:0005230">
    <property type="term" value="F:extracellular ligand-gated monoatomic ion channel activity"/>
    <property type="evidence" value="ECO:0007669"/>
    <property type="project" value="InterPro"/>
</dbReference>
<dbReference type="OrthoDB" id="6433652at2759"/>
<evidence type="ECO:0000313" key="1">
    <source>
        <dbReference type="EMBL" id="KAH9376544.1"/>
    </source>
</evidence>
<evidence type="ECO:0008006" key="3">
    <source>
        <dbReference type="Google" id="ProtNLM"/>
    </source>
</evidence>
<dbReference type="Proteomes" id="UP000821853">
    <property type="component" value="Unassembled WGS sequence"/>
</dbReference>
<evidence type="ECO:0000313" key="2">
    <source>
        <dbReference type="Proteomes" id="UP000821853"/>
    </source>
</evidence>
<dbReference type="EMBL" id="JABSTR010000008">
    <property type="protein sequence ID" value="KAH9376544.1"/>
    <property type="molecule type" value="Genomic_DNA"/>
</dbReference>
<dbReference type="Gene3D" id="2.70.170.10">
    <property type="entry name" value="Neurotransmitter-gated ion-channel ligand-binding domain"/>
    <property type="match status" value="1"/>
</dbReference>
<proteinExistence type="predicted"/>
<reference evidence="1 2" key="1">
    <citation type="journal article" date="2020" name="Cell">
        <title>Large-Scale Comparative Analyses of Tick Genomes Elucidate Their Genetic Diversity and Vector Capacities.</title>
        <authorList>
            <consortium name="Tick Genome and Microbiome Consortium (TIGMIC)"/>
            <person name="Jia N."/>
            <person name="Wang J."/>
            <person name="Shi W."/>
            <person name="Du L."/>
            <person name="Sun Y."/>
            <person name="Zhan W."/>
            <person name="Jiang J.F."/>
            <person name="Wang Q."/>
            <person name="Zhang B."/>
            <person name="Ji P."/>
            <person name="Bell-Sakyi L."/>
            <person name="Cui X.M."/>
            <person name="Yuan T.T."/>
            <person name="Jiang B.G."/>
            <person name="Yang W.F."/>
            <person name="Lam T.T."/>
            <person name="Chang Q.C."/>
            <person name="Ding S.J."/>
            <person name="Wang X.J."/>
            <person name="Zhu J.G."/>
            <person name="Ruan X.D."/>
            <person name="Zhao L."/>
            <person name="Wei J.T."/>
            <person name="Ye R.Z."/>
            <person name="Que T.C."/>
            <person name="Du C.H."/>
            <person name="Zhou Y.H."/>
            <person name="Cheng J.X."/>
            <person name="Dai P.F."/>
            <person name="Guo W.B."/>
            <person name="Han X.H."/>
            <person name="Huang E.J."/>
            <person name="Li L.F."/>
            <person name="Wei W."/>
            <person name="Gao Y.C."/>
            <person name="Liu J.Z."/>
            <person name="Shao H.Z."/>
            <person name="Wang X."/>
            <person name="Wang C.C."/>
            <person name="Yang T.C."/>
            <person name="Huo Q.B."/>
            <person name="Li W."/>
            <person name="Chen H.Y."/>
            <person name="Chen S.E."/>
            <person name="Zhou L.G."/>
            <person name="Ni X.B."/>
            <person name="Tian J.H."/>
            <person name="Sheng Y."/>
            <person name="Liu T."/>
            <person name="Pan Y.S."/>
            <person name="Xia L.Y."/>
            <person name="Li J."/>
            <person name="Zhao F."/>
            <person name="Cao W.C."/>
        </authorList>
    </citation>
    <scope>NUCLEOTIDE SEQUENCE [LARGE SCALE GENOMIC DNA]</scope>
    <source>
        <strain evidence="1">HaeL-2018</strain>
    </source>
</reference>
<dbReference type="AlphaFoldDB" id="A0A9J6GPH4"/>
<comment type="caution">
    <text evidence="1">The sequence shown here is derived from an EMBL/GenBank/DDBJ whole genome shotgun (WGS) entry which is preliminary data.</text>
</comment>
<name>A0A9J6GPH4_HAELO</name>
<gene>
    <name evidence="1" type="ORF">HPB48_001668</name>
</gene>
<accession>A0A9J6GPH4</accession>